<keyword evidence="3" id="KW-1185">Reference proteome</keyword>
<keyword evidence="1" id="KW-0472">Membrane</keyword>
<protein>
    <submittedName>
        <fullName evidence="2">Uncharacterized protein</fullName>
    </submittedName>
</protein>
<organism evidence="2 3">
    <name type="scientific">Ruminococcus bicirculans</name>
    <name type="common">ex Wegman et al. 2014</name>
    <dbReference type="NCBI Taxonomy" id="1160721"/>
    <lineage>
        <taxon>Bacteria</taxon>
        <taxon>Bacillati</taxon>
        <taxon>Bacillota</taxon>
        <taxon>Clostridia</taxon>
        <taxon>Eubacteriales</taxon>
        <taxon>Oscillospiraceae</taxon>
        <taxon>Ruminococcus</taxon>
    </lineage>
</organism>
<evidence type="ECO:0000256" key="1">
    <source>
        <dbReference type="SAM" id="Phobius"/>
    </source>
</evidence>
<evidence type="ECO:0000313" key="3">
    <source>
        <dbReference type="Proteomes" id="UP000027600"/>
    </source>
</evidence>
<feature type="transmembrane region" description="Helical" evidence="1">
    <location>
        <begin position="21"/>
        <end position="45"/>
    </location>
</feature>
<evidence type="ECO:0000313" key="2">
    <source>
        <dbReference type="EMBL" id="CCO03987.1"/>
    </source>
</evidence>
<reference evidence="2 3" key="1">
    <citation type="journal article" date="2014" name="Int. J. Syst. Evol. Microbiol.">
        <title>Complete genome of a new Firmicutes species belonging to the dominant human colonic microbiota ('Ruminococcus bicirculans') reveals two chromosomes and a selective capacity to utilize plant glucans.</title>
        <authorList>
            <consortium name="NISC Comparative Sequencing Program"/>
            <person name="Wegmann U."/>
            <person name="Louis P."/>
            <person name="Goesmann A."/>
            <person name="Henrissat B."/>
            <person name="Duncan S.H."/>
            <person name="Flint H.J."/>
        </authorList>
    </citation>
    <scope>NUCLEOTIDE SEQUENCE [LARGE SCALE GENOMIC DNA]</scope>
    <source>
        <strain evidence="2 3">80/3</strain>
    </source>
</reference>
<proteinExistence type="predicted"/>
<keyword evidence="1" id="KW-1133">Transmembrane helix</keyword>
<accession>A0ABM9QDZ0</accession>
<name>A0ABM9QDZ0_9FIRM</name>
<keyword evidence="1" id="KW-0812">Transmembrane</keyword>
<dbReference type="Proteomes" id="UP000027600">
    <property type="component" value="Chromosome I"/>
</dbReference>
<dbReference type="RefSeq" id="WP_038670471.1">
    <property type="nucleotide sequence ID" value="NZ_HF545616.1"/>
</dbReference>
<gene>
    <name evidence="2" type="ORF">RBI_I00254</name>
</gene>
<sequence length="88" mass="10386">MKTYIYPENLKANVKLWFWNVRDFIIICTGLILSVVVLVNLWNVLPIAATTSYAFLSLRADETSIIDYIFNAVKFFLTSQQLYLWRKF</sequence>
<dbReference type="EMBL" id="HF545616">
    <property type="protein sequence ID" value="CCO03987.1"/>
    <property type="molecule type" value="Genomic_DNA"/>
</dbReference>